<reference evidence="10 11" key="1">
    <citation type="journal article" date="2020" name="Fungal Divers.">
        <title>Resolving the Mortierellaceae phylogeny through synthesis of multi-gene phylogenetics and phylogenomics.</title>
        <authorList>
            <person name="Vandepol N."/>
            <person name="Liber J."/>
            <person name="Desiro A."/>
            <person name="Na H."/>
            <person name="Kennedy M."/>
            <person name="Barry K."/>
            <person name="Grigoriev I.V."/>
            <person name="Miller A.N."/>
            <person name="O'Donnell K."/>
            <person name="Stajich J.E."/>
            <person name="Bonito G."/>
        </authorList>
    </citation>
    <scope>NUCLEOTIDE SEQUENCE [LARGE SCALE GENOMIC DNA]</scope>
    <source>
        <strain evidence="10 11">AD045</strain>
    </source>
</reference>
<dbReference type="SUPFAM" id="SSF52540">
    <property type="entry name" value="P-loop containing nucleoside triphosphate hydrolases"/>
    <property type="match status" value="1"/>
</dbReference>
<feature type="transmembrane region" description="Helical" evidence="8">
    <location>
        <begin position="264"/>
        <end position="287"/>
    </location>
</feature>
<gene>
    <name evidence="10" type="primary">ABCA2</name>
    <name evidence="10" type="ORF">BGZ96_010223</name>
</gene>
<keyword evidence="2 8" id="KW-0812">Transmembrane</keyword>
<dbReference type="GO" id="GO:0005524">
    <property type="term" value="F:ATP binding"/>
    <property type="evidence" value="ECO:0007669"/>
    <property type="project" value="UniProtKB-KW"/>
</dbReference>
<comment type="caution">
    <text evidence="10">The sequence shown here is derived from an EMBL/GenBank/DDBJ whole genome shotgun (WGS) entry which is preliminary data.</text>
</comment>
<evidence type="ECO:0000313" key="10">
    <source>
        <dbReference type="EMBL" id="KAG0285538.1"/>
    </source>
</evidence>
<dbReference type="PANTHER" id="PTHR19229">
    <property type="entry name" value="ATP-BINDING CASSETTE TRANSPORTER SUBFAMILY A ABCA"/>
    <property type="match status" value="1"/>
</dbReference>
<name>A0ABQ7JWK4_9FUNG</name>
<dbReference type="InterPro" id="IPR003439">
    <property type="entry name" value="ABC_transporter-like_ATP-bd"/>
</dbReference>
<dbReference type="InterPro" id="IPR026082">
    <property type="entry name" value="ABCA"/>
</dbReference>
<dbReference type="PROSITE" id="PS50893">
    <property type="entry name" value="ABC_TRANSPORTER_2"/>
    <property type="match status" value="1"/>
</dbReference>
<evidence type="ECO:0000256" key="5">
    <source>
        <dbReference type="ARBA" id="ARBA00022989"/>
    </source>
</evidence>
<keyword evidence="6 8" id="KW-0472">Membrane</keyword>
<feature type="domain" description="ABC transporter" evidence="9">
    <location>
        <begin position="537"/>
        <end position="772"/>
    </location>
</feature>
<dbReference type="InterPro" id="IPR013525">
    <property type="entry name" value="ABC2_TM"/>
</dbReference>
<dbReference type="CDD" id="cd03263">
    <property type="entry name" value="ABC_subfamily_A"/>
    <property type="match status" value="1"/>
</dbReference>
<feature type="transmembrane region" description="Helical" evidence="8">
    <location>
        <begin position="403"/>
        <end position="421"/>
    </location>
</feature>
<feature type="transmembrane region" description="Helical" evidence="8">
    <location>
        <begin position="308"/>
        <end position="331"/>
    </location>
</feature>
<evidence type="ECO:0000256" key="4">
    <source>
        <dbReference type="ARBA" id="ARBA00022840"/>
    </source>
</evidence>
<evidence type="ECO:0000256" key="3">
    <source>
        <dbReference type="ARBA" id="ARBA00022741"/>
    </source>
</evidence>
<evidence type="ECO:0000256" key="6">
    <source>
        <dbReference type="ARBA" id="ARBA00023136"/>
    </source>
</evidence>
<evidence type="ECO:0000256" key="2">
    <source>
        <dbReference type="ARBA" id="ARBA00022692"/>
    </source>
</evidence>
<dbReference type="Gene3D" id="3.40.50.300">
    <property type="entry name" value="P-loop containing nucleotide triphosphate hydrolases"/>
    <property type="match status" value="1"/>
</dbReference>
<feature type="transmembrane region" description="Helical" evidence="8">
    <location>
        <begin position="60"/>
        <end position="82"/>
    </location>
</feature>
<evidence type="ECO:0000313" key="11">
    <source>
        <dbReference type="Proteomes" id="UP001194696"/>
    </source>
</evidence>
<dbReference type="SMART" id="SM00382">
    <property type="entry name" value="AAA"/>
    <property type="match status" value="1"/>
</dbReference>
<organism evidence="10 11">
    <name type="scientific">Linnemannia gamsii</name>
    <dbReference type="NCBI Taxonomy" id="64522"/>
    <lineage>
        <taxon>Eukaryota</taxon>
        <taxon>Fungi</taxon>
        <taxon>Fungi incertae sedis</taxon>
        <taxon>Mucoromycota</taxon>
        <taxon>Mortierellomycotina</taxon>
        <taxon>Mortierellomycetes</taxon>
        <taxon>Mortierellales</taxon>
        <taxon>Mortierellaceae</taxon>
        <taxon>Linnemannia</taxon>
    </lineage>
</organism>
<evidence type="ECO:0000256" key="1">
    <source>
        <dbReference type="ARBA" id="ARBA00004141"/>
    </source>
</evidence>
<dbReference type="PROSITE" id="PS00211">
    <property type="entry name" value="ABC_TRANSPORTER_1"/>
    <property type="match status" value="1"/>
</dbReference>
<dbReference type="Proteomes" id="UP001194696">
    <property type="component" value="Unassembled WGS sequence"/>
</dbReference>
<keyword evidence="4 10" id="KW-0067">ATP-binding</keyword>
<evidence type="ECO:0000256" key="8">
    <source>
        <dbReference type="SAM" id="Phobius"/>
    </source>
</evidence>
<protein>
    <submittedName>
        <fullName evidence="10">ATP-binding cassette sub- A member 2</fullName>
    </submittedName>
</protein>
<proteinExistence type="predicted"/>
<keyword evidence="5 8" id="KW-1133">Transmembrane helix</keyword>
<dbReference type="InterPro" id="IPR003593">
    <property type="entry name" value="AAA+_ATPase"/>
</dbReference>
<evidence type="ECO:0000259" key="9">
    <source>
        <dbReference type="PROSITE" id="PS50893"/>
    </source>
</evidence>
<feature type="transmembrane region" description="Helical" evidence="8">
    <location>
        <begin position="343"/>
        <end position="365"/>
    </location>
</feature>
<dbReference type="EMBL" id="JAAAIM010000658">
    <property type="protein sequence ID" value="KAG0285538.1"/>
    <property type="molecule type" value="Genomic_DNA"/>
</dbReference>
<comment type="subcellular location">
    <subcellularLocation>
        <location evidence="1">Membrane</location>
        <topology evidence="1">Multi-pass membrane protein</topology>
    </subcellularLocation>
</comment>
<dbReference type="Pfam" id="PF00005">
    <property type="entry name" value="ABC_tran"/>
    <property type="match status" value="1"/>
</dbReference>
<feature type="region of interest" description="Disordered" evidence="7">
    <location>
        <begin position="1"/>
        <end position="26"/>
    </location>
</feature>
<dbReference type="InterPro" id="IPR027417">
    <property type="entry name" value="P-loop_NTPase"/>
</dbReference>
<dbReference type="Pfam" id="PF12698">
    <property type="entry name" value="ABC2_membrane_3"/>
    <property type="match status" value="1"/>
</dbReference>
<feature type="transmembrane region" description="Helical" evidence="8">
    <location>
        <begin position="442"/>
        <end position="467"/>
    </location>
</feature>
<keyword evidence="3" id="KW-0547">Nucleotide-binding</keyword>
<accession>A0ABQ7JWK4</accession>
<keyword evidence="11" id="KW-1185">Reference proteome</keyword>
<dbReference type="InterPro" id="IPR017871">
    <property type="entry name" value="ABC_transporter-like_CS"/>
</dbReference>
<sequence>MSNIRNQTPSPNPSRNHHSHNHDDVQGIDIIKATRKPTKMDHFKALVAHNFQVTLRDPTVYIFGSVIPIIMIGAAVGISLGIQSGIPKIEAGTVETRVFTAAEAGLESYHITAPVVYFPVVQADPGLTNLTNSVVQNLGQIYRPFNPVFANFSSMDDIASYEHSNGEAMLKNKTLQDYKPQIGFEIDALTASASTSGALDLGFSLLNAKNDSIPYLLSALNAFTQNVDATSGSNGATAGAGLRFLSTLKTFAAQGSENVDIPSFIVPSFMTFAFSFFTTFVAVNLVAEKEHGQKQHLQNMGIKPITYYLARYVIDLISFLIPIAACFIILGAARLQMITSGSWVPYLIVLLFAGFPVISFGYLLSLPFQKSQAVSQVLGVGLSLIVFVPYFFVQFVFQGASNLAIVLVGFIAPTFAMERAISSIATASTTGQPYTIAEVFDIQYPVFCAILVFVGVTITHFCIIFWVESRTQSRRSFFGKINNKQAGGSQEVAHHAGGALKRQDTTVLVDGKYRERDAEVIEETLRLKGPEDENDSVRLLGLSKKFYIKSKKRDLIILDDVYLAFKKNECFGYLGPNGAGKTTTIKMLTGAESPSSGGGTIEGLSIAPFHDDLRSMIGICPQFDIIWPKLTVRDHLKLFAKIKGVAPEDMEAAVEQMVEEMGLGPLGNKRAKTFSGGNKRRLSLAMAVIGCPKVVFLDEPTTGVDVAIRQAIWNSIRKLKKTSCVILTTHSMEEADALCDRIGIITNGHIQALGTSQRLKNTYGAGYKVIVKTYTNPHLVTGEIERTVGAGRVTLVQALGSSLEYELTRVEGERTTDMLAKLFALFEQKRKDLGIEDYSVSQTTLAQVFIEFAKEQAAPEDK</sequence>
<feature type="transmembrane region" description="Helical" evidence="8">
    <location>
        <begin position="377"/>
        <end position="397"/>
    </location>
</feature>
<evidence type="ECO:0000256" key="7">
    <source>
        <dbReference type="SAM" id="MobiDB-lite"/>
    </source>
</evidence>